<dbReference type="Pfam" id="PF01408">
    <property type="entry name" value="GFO_IDH_MocA"/>
    <property type="match status" value="1"/>
</dbReference>
<evidence type="ECO:0000259" key="2">
    <source>
        <dbReference type="Pfam" id="PF01408"/>
    </source>
</evidence>
<dbReference type="OrthoDB" id="9815825at2"/>
<feature type="domain" description="Gfo/Idh/MocA-like oxidoreductase N-terminal" evidence="2">
    <location>
        <begin position="5"/>
        <end position="122"/>
    </location>
</feature>
<proteinExistence type="predicted"/>
<evidence type="ECO:0000259" key="3">
    <source>
        <dbReference type="Pfam" id="PF22725"/>
    </source>
</evidence>
<gene>
    <name evidence="4" type="ORF">BK131_02530</name>
</gene>
<dbReference type="InterPro" id="IPR050463">
    <property type="entry name" value="Gfo/Idh/MocA_oxidrdct_glycsds"/>
</dbReference>
<dbReference type="Proteomes" id="UP000187134">
    <property type="component" value="Unassembled WGS sequence"/>
</dbReference>
<dbReference type="AlphaFoldDB" id="A0A1R1C7U4"/>
<dbReference type="GO" id="GO:0016491">
    <property type="term" value="F:oxidoreductase activity"/>
    <property type="evidence" value="ECO:0007669"/>
    <property type="project" value="UniProtKB-KW"/>
</dbReference>
<sequence length="323" mass="36268">MTVMKMALIGLGKMGLHMVHQVENTKMDTKIEIVAVCDANEEGLAAFADSHPGVRTYTDYKQLMNEHQIDLLYIAVPPKFHHPVVMEALERKIHVFCEKPLANSVEEAKEMLDAAQQSGVVHAIHFSMPHEPSVLKLQEMIEQGTVGTIRKIDLILQFPQWPRSWQQNAWITSREQGGFILEVGIHWIHMIQKVFGAVRVVSTQVQYPENGDCELEVQAALELEDGTRIQLNGISQFAGEERVSMVVYGTEGTIALENWDELKSGLVGQPLSPVEVLESASELPVLKHVIARIQGKPARIYDFNDGYQAQLVLEALRNTEQSR</sequence>
<organism evidence="4 5">
    <name type="scientific">Paenibacillus amylolyticus</name>
    <dbReference type="NCBI Taxonomy" id="1451"/>
    <lineage>
        <taxon>Bacteria</taxon>
        <taxon>Bacillati</taxon>
        <taxon>Bacillota</taxon>
        <taxon>Bacilli</taxon>
        <taxon>Bacillales</taxon>
        <taxon>Paenibacillaceae</taxon>
        <taxon>Paenibacillus</taxon>
    </lineage>
</organism>
<keyword evidence="1" id="KW-0560">Oxidoreductase</keyword>
<evidence type="ECO:0000313" key="5">
    <source>
        <dbReference type="Proteomes" id="UP000187134"/>
    </source>
</evidence>
<evidence type="ECO:0000256" key="1">
    <source>
        <dbReference type="ARBA" id="ARBA00023002"/>
    </source>
</evidence>
<protein>
    <submittedName>
        <fullName evidence="4">Oxidoreductase</fullName>
    </submittedName>
</protein>
<dbReference type="Gene3D" id="3.40.50.720">
    <property type="entry name" value="NAD(P)-binding Rossmann-like Domain"/>
    <property type="match status" value="1"/>
</dbReference>
<dbReference type="Gene3D" id="3.30.360.10">
    <property type="entry name" value="Dihydrodipicolinate Reductase, domain 2"/>
    <property type="match status" value="1"/>
</dbReference>
<comment type="caution">
    <text evidence="4">The sequence shown here is derived from an EMBL/GenBank/DDBJ whole genome shotgun (WGS) entry which is preliminary data.</text>
</comment>
<accession>A0A1R1C7U4</accession>
<dbReference type="SUPFAM" id="SSF51735">
    <property type="entry name" value="NAD(P)-binding Rossmann-fold domains"/>
    <property type="match status" value="1"/>
</dbReference>
<dbReference type="PANTHER" id="PTHR43818">
    <property type="entry name" value="BCDNA.GH03377"/>
    <property type="match status" value="1"/>
</dbReference>
<dbReference type="Pfam" id="PF22725">
    <property type="entry name" value="GFO_IDH_MocA_C3"/>
    <property type="match status" value="1"/>
</dbReference>
<dbReference type="InterPro" id="IPR036291">
    <property type="entry name" value="NAD(P)-bd_dom_sf"/>
</dbReference>
<reference evidence="4 5" key="1">
    <citation type="submission" date="2016-11" db="EMBL/GenBank/DDBJ databases">
        <title>Paenibacillus species isolates.</title>
        <authorList>
            <person name="Beno S.M."/>
        </authorList>
    </citation>
    <scope>NUCLEOTIDE SEQUENCE [LARGE SCALE GENOMIC DNA]</scope>
    <source>
        <strain evidence="4 5">FSL H8-0246</strain>
    </source>
</reference>
<dbReference type="GO" id="GO:0000166">
    <property type="term" value="F:nucleotide binding"/>
    <property type="evidence" value="ECO:0007669"/>
    <property type="project" value="InterPro"/>
</dbReference>
<name>A0A1R1C7U4_PAEAM</name>
<feature type="domain" description="GFO/IDH/MocA-like oxidoreductase" evidence="3">
    <location>
        <begin position="135"/>
        <end position="254"/>
    </location>
</feature>
<dbReference type="EMBL" id="MRTJ01000001">
    <property type="protein sequence ID" value="OMF18068.1"/>
    <property type="molecule type" value="Genomic_DNA"/>
</dbReference>
<dbReference type="SUPFAM" id="SSF55347">
    <property type="entry name" value="Glyceraldehyde-3-phosphate dehydrogenase-like, C-terminal domain"/>
    <property type="match status" value="1"/>
</dbReference>
<evidence type="ECO:0000313" key="4">
    <source>
        <dbReference type="EMBL" id="OMF18068.1"/>
    </source>
</evidence>
<dbReference type="InterPro" id="IPR000683">
    <property type="entry name" value="Gfo/Idh/MocA-like_OxRdtase_N"/>
</dbReference>
<dbReference type="PANTHER" id="PTHR43818:SF11">
    <property type="entry name" value="BCDNA.GH03377"/>
    <property type="match status" value="1"/>
</dbReference>
<dbReference type="InterPro" id="IPR055170">
    <property type="entry name" value="GFO_IDH_MocA-like_dom"/>
</dbReference>